<dbReference type="RefSeq" id="WP_282198605.1">
    <property type="nucleotide sequence ID" value="NZ_BOQE01000001.1"/>
</dbReference>
<name>A0AAV4LCM3_9BACL</name>
<dbReference type="PANTHER" id="PTHR36566:SF1">
    <property type="entry name" value="PYRIDINIUM-3,5-BISTHIOCARBOXYLIC ACID MONONUCLEOTIDE NICKEL INSERTION PROTEIN"/>
    <property type="match status" value="1"/>
</dbReference>
<keyword evidence="3" id="KW-1185">Reference proteome</keyword>
<reference evidence="2" key="1">
    <citation type="journal article" date="2023" name="Int. J. Syst. Evol. Microbiol.">
        <title>Collibacillus ludicampi gen. nov., sp. nov., a new soil bacterium of the family Alicyclobacillaceae.</title>
        <authorList>
            <person name="Jojima T."/>
            <person name="Ioku Y."/>
            <person name="Fukuta Y."/>
            <person name="Shirasaka N."/>
            <person name="Matsumura Y."/>
            <person name="Mori M."/>
        </authorList>
    </citation>
    <scope>NUCLEOTIDE SEQUENCE</scope>
    <source>
        <strain evidence="2">TP075</strain>
    </source>
</reference>
<evidence type="ECO:0000313" key="3">
    <source>
        <dbReference type="Proteomes" id="UP001057291"/>
    </source>
</evidence>
<comment type="caution">
    <text evidence="2">The sequence shown here is derived from an EMBL/GenBank/DDBJ whole genome shotgun (WGS) entry which is preliminary data.</text>
</comment>
<protein>
    <submittedName>
        <fullName evidence="2">TIGR00299 family protein</fullName>
    </submittedName>
</protein>
<dbReference type="PANTHER" id="PTHR36566">
    <property type="entry name" value="NICKEL INSERTION PROTEIN-RELATED"/>
    <property type="match status" value="1"/>
</dbReference>
<dbReference type="EMBL" id="BOQE01000001">
    <property type="protein sequence ID" value="GIM45403.1"/>
    <property type="molecule type" value="Genomic_DNA"/>
</dbReference>
<keyword evidence="1" id="KW-0533">Nickel</keyword>
<proteinExistence type="predicted"/>
<dbReference type="Gene3D" id="3.30.70.1380">
    <property type="entry name" value="Transcriptional regulatory protein pf0864 domain like"/>
    <property type="match status" value="1"/>
</dbReference>
<dbReference type="Gene3D" id="3.10.20.300">
    <property type="entry name" value="mk0293 like domain"/>
    <property type="match status" value="1"/>
</dbReference>
<dbReference type="Proteomes" id="UP001057291">
    <property type="component" value="Unassembled WGS sequence"/>
</dbReference>
<dbReference type="AlphaFoldDB" id="A0AAV4LCM3"/>
<sequence>MNTAYIECFSGADCEIFLGAWFDLGLSLDVWKRYMAKLDIKGDDITVERVKLKGIAATKVTINTRHIPRSLHLSDIEQIIDHCEFPIIVKEKSKQIFHHWAIAEATVSETLPENICFHLTDTSDSLEKIVGNVLAWHLLGEPACFITNIQVGGGFVPCADGFKPVPTPATTHLLLGYPIFSSGVWGETISPAAAALIRTLALPAPQETFIGQKIGYGAGHRDLPIANLLRIQLGRWYSESPTGESVDREEDAAKRTVVIETNIDDMNPEWAGHLVERLLSMGAMDAYWIPVVMKKGRPGLQLRVACSAERQMALQEEIVRQTTTIGMRYYEVGKWSVPHKIVYVSTVYGEMPVKLAYLGSEVVNVAPEYEFCRQSAERLGIPVKLVYQTVLAEAIKEYRLPLKSNR</sequence>
<gene>
    <name evidence="2" type="ORF">DNHGIG_09520</name>
</gene>
<organism evidence="2 3">
    <name type="scientific">Collibacillus ludicampi</name>
    <dbReference type="NCBI Taxonomy" id="2771369"/>
    <lineage>
        <taxon>Bacteria</taxon>
        <taxon>Bacillati</taxon>
        <taxon>Bacillota</taxon>
        <taxon>Bacilli</taxon>
        <taxon>Bacillales</taxon>
        <taxon>Alicyclobacillaceae</taxon>
        <taxon>Collibacillus</taxon>
    </lineage>
</organism>
<dbReference type="NCBIfam" id="TIGR00299">
    <property type="entry name" value="nickel pincer cofactor biosynthesis protein LarC"/>
    <property type="match status" value="1"/>
</dbReference>
<evidence type="ECO:0000256" key="1">
    <source>
        <dbReference type="ARBA" id="ARBA00022596"/>
    </source>
</evidence>
<dbReference type="InterPro" id="IPR002822">
    <property type="entry name" value="Ni_insertion"/>
</dbReference>
<evidence type="ECO:0000313" key="2">
    <source>
        <dbReference type="EMBL" id="GIM45403.1"/>
    </source>
</evidence>
<dbReference type="Pfam" id="PF01969">
    <property type="entry name" value="Ni_insertion"/>
    <property type="match status" value="1"/>
</dbReference>
<accession>A0AAV4LCM3</accession>